<name>A0A1G4JJV0_9SACH</name>
<reference evidence="3" key="1">
    <citation type="submission" date="2016-03" db="EMBL/GenBank/DDBJ databases">
        <authorList>
            <person name="Devillers Hugo."/>
        </authorList>
    </citation>
    <scope>NUCLEOTIDE SEQUENCE [LARGE SCALE GENOMIC DNA]</scope>
</reference>
<gene>
    <name evidence="2" type="ORF">LANO_0D09538G</name>
</gene>
<dbReference type="AlphaFoldDB" id="A0A1G4JJV0"/>
<accession>A0A1G4JJV0</accession>
<evidence type="ECO:0000313" key="2">
    <source>
        <dbReference type="EMBL" id="SCU90663.1"/>
    </source>
</evidence>
<dbReference type="OrthoDB" id="4034825at2759"/>
<dbReference type="Proteomes" id="UP000189911">
    <property type="component" value="Chromosome D"/>
</dbReference>
<organism evidence="2 3">
    <name type="scientific">Lachancea nothofagi CBS 11611</name>
    <dbReference type="NCBI Taxonomy" id="1266666"/>
    <lineage>
        <taxon>Eukaryota</taxon>
        <taxon>Fungi</taxon>
        <taxon>Dikarya</taxon>
        <taxon>Ascomycota</taxon>
        <taxon>Saccharomycotina</taxon>
        <taxon>Saccharomycetes</taxon>
        <taxon>Saccharomycetales</taxon>
        <taxon>Saccharomycetaceae</taxon>
        <taxon>Lachancea</taxon>
    </lineage>
</organism>
<feature type="compositionally biased region" description="Polar residues" evidence="1">
    <location>
        <begin position="39"/>
        <end position="59"/>
    </location>
</feature>
<keyword evidence="3" id="KW-1185">Reference proteome</keyword>
<evidence type="ECO:0000313" key="3">
    <source>
        <dbReference type="Proteomes" id="UP000189911"/>
    </source>
</evidence>
<sequence>MFSEIKESKMGHFSSLRQSNFPKHSFVRSSSHESERTKTISTRPSLCSQSFESSGNNCSLPFEDLDDNATENDQTPPENDTTDVETIGVISISGSVIHYSLNSSAGNGKSHSQLQQIFTPTVVGDNGELTLKLLNVYLSLFITDANFAQSSEGCETVTKWSHKKLPPYALVNAIPDAIGSLVDVIGFVDQTIQTISSFLCNASFQDKCHRKVWANEELAGFQSQIVRVLKTLVLEYAPQTNSSPVCHQFNKALNALRRITSDTGYWKQTRRATASEEVGDDWILQKLQNLECVPLTIVESLKFDIIMPTMATPYANSRKSEIEILETFTTLYAILLMEIKKLFQSVVSISLVTGILPNLECSLLVGCLEGFLHNSFVTGSTELLVDLDKLVLIWTQAHISFRKQTENWAIRFIALWKPDRSEQDLNTMLGSTVNTDEVTSPEFDVVRLFINEVIDICALSTDRGTDILEAMTMKDKVPTSGLGWLTIFQDNDLNTGHLPSANTREIESFSGGETNGFQQLQALYGAEFSLIEEETTVNVLGESGHFWSRLHLHHESHQFRNWVRRGLRSTDVNQKHSLLDKCHKAKVKLRTLADKFSHRSKKKEAKVQPVAELRQKTTVAVISGPQTDSARPNEPKITLLNECSSSYRFEEAFDRTTFSGTFHDPPPPRRYENLRRRKDRFMFLFFGEEK</sequence>
<feature type="region of interest" description="Disordered" evidence="1">
    <location>
        <begin position="24"/>
        <end position="82"/>
    </location>
</feature>
<evidence type="ECO:0000256" key="1">
    <source>
        <dbReference type="SAM" id="MobiDB-lite"/>
    </source>
</evidence>
<protein>
    <submittedName>
        <fullName evidence="2">LANO_0D09538g1_1</fullName>
    </submittedName>
</protein>
<proteinExistence type="predicted"/>
<dbReference type="EMBL" id="LT598448">
    <property type="protein sequence ID" value="SCU90663.1"/>
    <property type="molecule type" value="Genomic_DNA"/>
</dbReference>